<evidence type="ECO:0000256" key="1">
    <source>
        <dbReference type="SAM" id="MobiDB-lite"/>
    </source>
</evidence>
<name>A0AAV0FC12_9ASTE</name>
<feature type="compositionally biased region" description="Basic and acidic residues" evidence="1">
    <location>
        <begin position="133"/>
        <end position="146"/>
    </location>
</feature>
<protein>
    <submittedName>
        <fullName evidence="2">Uncharacterized protein</fullName>
    </submittedName>
</protein>
<sequence length="242" mass="27497">MGKVNELYFYITSELPRKMNSKQTSIRVVGQRSITSTFRLHHSARSNDRKKDVEIKSPSEKRPTISLSDFLNKKLDKASVLPGSVKRKDKQFLSPEGSNGDTKLCNKDEKNGEKGVGQHCSLDIMFEKLKQADKREEHGDTDRSCDETMTSCSEDMERSMKRRKVFAGNGHKQSVGKVVVVLGEDSKSKQKRNGKRHEIPEKSTTYFNHYANGGGWWDSEKEGVDNEEVGCNGTWEVYHIPH</sequence>
<dbReference type="PANTHER" id="PTHR38382:SF1">
    <property type="entry name" value="RNA-BINDING PROTEIN"/>
    <property type="match status" value="1"/>
</dbReference>
<proteinExistence type="predicted"/>
<organism evidence="2 3">
    <name type="scientific">Cuscuta epithymum</name>
    <dbReference type="NCBI Taxonomy" id="186058"/>
    <lineage>
        <taxon>Eukaryota</taxon>
        <taxon>Viridiplantae</taxon>
        <taxon>Streptophyta</taxon>
        <taxon>Embryophyta</taxon>
        <taxon>Tracheophyta</taxon>
        <taxon>Spermatophyta</taxon>
        <taxon>Magnoliopsida</taxon>
        <taxon>eudicotyledons</taxon>
        <taxon>Gunneridae</taxon>
        <taxon>Pentapetalae</taxon>
        <taxon>asterids</taxon>
        <taxon>lamiids</taxon>
        <taxon>Solanales</taxon>
        <taxon>Convolvulaceae</taxon>
        <taxon>Cuscuteae</taxon>
        <taxon>Cuscuta</taxon>
        <taxon>Cuscuta subgen. Cuscuta</taxon>
    </lineage>
</organism>
<dbReference type="AlphaFoldDB" id="A0AAV0FC12"/>
<reference evidence="2" key="1">
    <citation type="submission" date="2022-07" db="EMBL/GenBank/DDBJ databases">
        <authorList>
            <person name="Macas J."/>
            <person name="Novak P."/>
            <person name="Neumann P."/>
        </authorList>
    </citation>
    <scope>NUCLEOTIDE SEQUENCE</scope>
</reference>
<dbReference type="Proteomes" id="UP001152523">
    <property type="component" value="Unassembled WGS sequence"/>
</dbReference>
<evidence type="ECO:0000313" key="3">
    <source>
        <dbReference type="Proteomes" id="UP001152523"/>
    </source>
</evidence>
<evidence type="ECO:0000313" key="2">
    <source>
        <dbReference type="EMBL" id="CAH9132927.1"/>
    </source>
</evidence>
<feature type="region of interest" description="Disordered" evidence="1">
    <location>
        <begin position="133"/>
        <end position="156"/>
    </location>
</feature>
<dbReference type="PANTHER" id="PTHR38382">
    <property type="entry name" value="RNA-BINDING PROTEIN"/>
    <property type="match status" value="1"/>
</dbReference>
<feature type="region of interest" description="Disordered" evidence="1">
    <location>
        <begin position="41"/>
        <end position="61"/>
    </location>
</feature>
<accession>A0AAV0FC12</accession>
<dbReference type="EMBL" id="CAMAPF010000974">
    <property type="protein sequence ID" value="CAH9132927.1"/>
    <property type="molecule type" value="Genomic_DNA"/>
</dbReference>
<comment type="caution">
    <text evidence="2">The sequence shown here is derived from an EMBL/GenBank/DDBJ whole genome shotgun (WGS) entry which is preliminary data.</text>
</comment>
<feature type="compositionally biased region" description="Basic and acidic residues" evidence="1">
    <location>
        <begin position="45"/>
        <end position="61"/>
    </location>
</feature>
<keyword evidence="3" id="KW-1185">Reference proteome</keyword>
<gene>
    <name evidence="2" type="ORF">CEPIT_LOCUS32560</name>
</gene>